<sequence length="200" mass="22376">MSHFKGISIYPYLSPCFCKILAFSLRERERERGLNMSTARFIKCVTVGDGAVGKTCMLISYTSNTFPTDYVPTVFDNFSANVVVDGSTVNLGLWDTAGQEDYNRLRPLSYRGADVFLLAFSLISRASYENISKKWIPELRHYAPTVPIVLVGTKSDLRENRQFLSDYPGATPITSAQARGGAKEDDWCCCILRVQLQDST</sequence>
<keyword evidence="4" id="KW-0449">Lipoprotein</keyword>
<dbReference type="Proteomes" id="UP001188597">
    <property type="component" value="Unassembled WGS sequence"/>
</dbReference>
<reference evidence="5" key="1">
    <citation type="submission" date="2022-12" db="EMBL/GenBank/DDBJ databases">
        <title>Draft genome assemblies for two species of Escallonia (Escalloniales).</title>
        <authorList>
            <person name="Chanderbali A."/>
            <person name="Dervinis C."/>
            <person name="Anghel I."/>
            <person name="Soltis D."/>
            <person name="Soltis P."/>
            <person name="Zapata F."/>
        </authorList>
    </citation>
    <scope>NUCLEOTIDE SEQUENCE</scope>
    <source>
        <strain evidence="5">UCBG64.0493</strain>
        <tissue evidence="5">Leaf</tissue>
    </source>
</reference>
<evidence type="ECO:0000256" key="3">
    <source>
        <dbReference type="ARBA" id="ARBA00023134"/>
    </source>
</evidence>
<dbReference type="Pfam" id="PF00071">
    <property type="entry name" value="Ras"/>
    <property type="match status" value="1"/>
</dbReference>
<dbReference type="Gene3D" id="3.40.50.300">
    <property type="entry name" value="P-loop containing nucleotide triphosphate hydrolases"/>
    <property type="match status" value="1"/>
</dbReference>
<feature type="non-terminal residue" evidence="5">
    <location>
        <position position="1"/>
    </location>
</feature>
<evidence type="ECO:0000256" key="1">
    <source>
        <dbReference type="ARBA" id="ARBA00010142"/>
    </source>
</evidence>
<dbReference type="PRINTS" id="PR00449">
    <property type="entry name" value="RASTRNSFRMNG"/>
</dbReference>
<name>A0AA88WFQ2_9ASTE</name>
<dbReference type="NCBIfam" id="TIGR00231">
    <property type="entry name" value="small_GTP"/>
    <property type="match status" value="1"/>
</dbReference>
<protein>
    <submittedName>
        <fullName evidence="5">Uncharacterized protein</fullName>
    </submittedName>
</protein>
<dbReference type="AlphaFoldDB" id="A0AA88WFQ2"/>
<dbReference type="InterPro" id="IPR027417">
    <property type="entry name" value="P-loop_NTPase"/>
</dbReference>
<dbReference type="GO" id="GO:0007264">
    <property type="term" value="P:small GTPase-mediated signal transduction"/>
    <property type="evidence" value="ECO:0007669"/>
    <property type="project" value="InterPro"/>
</dbReference>
<dbReference type="PROSITE" id="PS51420">
    <property type="entry name" value="RHO"/>
    <property type="match status" value="1"/>
</dbReference>
<dbReference type="SMART" id="SM00174">
    <property type="entry name" value="RHO"/>
    <property type="match status" value="1"/>
</dbReference>
<dbReference type="GO" id="GO:0005525">
    <property type="term" value="F:GTP binding"/>
    <property type="evidence" value="ECO:0007669"/>
    <property type="project" value="UniProtKB-KW"/>
</dbReference>
<dbReference type="InterPro" id="IPR005225">
    <property type="entry name" value="Small_GTP-bd"/>
</dbReference>
<comment type="similarity">
    <text evidence="1">Belongs to the small GTPase superfamily. Rho family.</text>
</comment>
<evidence type="ECO:0000313" key="6">
    <source>
        <dbReference type="Proteomes" id="UP001188597"/>
    </source>
</evidence>
<dbReference type="SMART" id="SM00175">
    <property type="entry name" value="RAB"/>
    <property type="match status" value="1"/>
</dbReference>
<dbReference type="CDD" id="cd04133">
    <property type="entry name" value="Rop_like"/>
    <property type="match status" value="1"/>
</dbReference>
<evidence type="ECO:0000256" key="2">
    <source>
        <dbReference type="ARBA" id="ARBA00022741"/>
    </source>
</evidence>
<accession>A0AA88WFQ2</accession>
<proteinExistence type="inferred from homology"/>
<dbReference type="InterPro" id="IPR003578">
    <property type="entry name" value="Small_GTPase_Rho"/>
</dbReference>
<keyword evidence="2" id="KW-0547">Nucleotide-binding</keyword>
<keyword evidence="6" id="KW-1185">Reference proteome</keyword>
<evidence type="ECO:0000313" key="5">
    <source>
        <dbReference type="EMBL" id="KAK3025399.1"/>
    </source>
</evidence>
<dbReference type="InterPro" id="IPR001806">
    <property type="entry name" value="Small_GTPase"/>
</dbReference>
<gene>
    <name evidence="5" type="ORF">RJ639_044654</name>
</gene>
<comment type="caution">
    <text evidence="5">The sequence shown here is derived from an EMBL/GenBank/DDBJ whole genome shotgun (WGS) entry which is preliminary data.</text>
</comment>
<evidence type="ECO:0000256" key="4">
    <source>
        <dbReference type="ARBA" id="ARBA00023288"/>
    </source>
</evidence>
<dbReference type="EMBL" id="JAVXUP010000552">
    <property type="protein sequence ID" value="KAK3025399.1"/>
    <property type="molecule type" value="Genomic_DNA"/>
</dbReference>
<dbReference type="PANTHER" id="PTHR24072">
    <property type="entry name" value="RHO FAMILY GTPASE"/>
    <property type="match status" value="1"/>
</dbReference>
<dbReference type="GO" id="GO:0003924">
    <property type="term" value="F:GTPase activity"/>
    <property type="evidence" value="ECO:0007669"/>
    <property type="project" value="InterPro"/>
</dbReference>
<dbReference type="FunFam" id="3.40.50.300:FF:001179">
    <property type="entry name" value="Rho family GTPase"/>
    <property type="match status" value="1"/>
</dbReference>
<dbReference type="PROSITE" id="PS51421">
    <property type="entry name" value="RAS"/>
    <property type="match status" value="1"/>
</dbReference>
<keyword evidence="3" id="KW-0342">GTP-binding</keyword>
<organism evidence="5 6">
    <name type="scientific">Escallonia herrerae</name>
    <dbReference type="NCBI Taxonomy" id="1293975"/>
    <lineage>
        <taxon>Eukaryota</taxon>
        <taxon>Viridiplantae</taxon>
        <taxon>Streptophyta</taxon>
        <taxon>Embryophyta</taxon>
        <taxon>Tracheophyta</taxon>
        <taxon>Spermatophyta</taxon>
        <taxon>Magnoliopsida</taxon>
        <taxon>eudicotyledons</taxon>
        <taxon>Gunneridae</taxon>
        <taxon>Pentapetalae</taxon>
        <taxon>asterids</taxon>
        <taxon>campanulids</taxon>
        <taxon>Escalloniales</taxon>
        <taxon>Escalloniaceae</taxon>
        <taxon>Escallonia</taxon>
    </lineage>
</organism>
<dbReference type="SUPFAM" id="SSF52540">
    <property type="entry name" value="P-loop containing nucleoside triphosphate hydrolases"/>
    <property type="match status" value="1"/>
</dbReference>
<dbReference type="SMART" id="SM00173">
    <property type="entry name" value="RAS"/>
    <property type="match status" value="1"/>
</dbReference>
<dbReference type="PROSITE" id="PS51419">
    <property type="entry name" value="RAB"/>
    <property type="match status" value="1"/>
</dbReference>